<feature type="domain" description="UspA" evidence="5">
    <location>
        <begin position="4"/>
        <end position="137"/>
    </location>
</feature>
<sequence length="200" mass="21663">MISYKKILIAVEFNESDQKVVERAQTIAKLSNAQVSLVHVVEPAVLDTINDLDATPLLSLEPELQQQAKTRLTKLADSLGIDRIDCYSEVGTINGEVSRVAEEQQIDLIVLGSHGRHGLALLLGSTANAVLHHAPCDRGVAIFAPSVTLRRHKAAAASSSSFARALNYEYADGVDYRGLTALTSLSMAVSACWRYAFRIS</sequence>
<keyword evidence="4" id="KW-0963">Cytoplasm</keyword>
<evidence type="ECO:0000313" key="6">
    <source>
        <dbReference type="EMBL" id="OOZ38799.1"/>
    </source>
</evidence>
<gene>
    <name evidence="6" type="ORF">BOW53_14210</name>
</gene>
<accession>A0A1T2L135</accession>
<protein>
    <recommendedName>
        <fullName evidence="5">UspA domain-containing protein</fullName>
    </recommendedName>
</protein>
<comment type="similarity">
    <text evidence="2">Belongs to the universal stress protein A family.</text>
</comment>
<proteinExistence type="inferred from homology"/>
<dbReference type="Proteomes" id="UP000191110">
    <property type="component" value="Unassembled WGS sequence"/>
</dbReference>
<dbReference type="SUPFAM" id="SSF52402">
    <property type="entry name" value="Adenine nucleotide alpha hydrolases-like"/>
    <property type="match status" value="1"/>
</dbReference>
<dbReference type="PANTHER" id="PTHR46268">
    <property type="entry name" value="STRESS RESPONSE PROTEIN NHAX"/>
    <property type="match status" value="1"/>
</dbReference>
<dbReference type="GO" id="GO:0005737">
    <property type="term" value="C:cytoplasm"/>
    <property type="evidence" value="ECO:0007669"/>
    <property type="project" value="UniProtKB-SubCell"/>
</dbReference>
<dbReference type="AlphaFoldDB" id="A0A1T2L135"/>
<comment type="subcellular location">
    <subcellularLocation>
        <location evidence="1">Cytoplasm</location>
    </subcellularLocation>
</comment>
<dbReference type="InterPro" id="IPR014729">
    <property type="entry name" value="Rossmann-like_a/b/a_fold"/>
</dbReference>
<keyword evidence="7" id="KW-1185">Reference proteome</keyword>
<evidence type="ECO:0000256" key="2">
    <source>
        <dbReference type="ARBA" id="ARBA00008791"/>
    </source>
</evidence>
<organism evidence="6 7">
    <name type="scientific">Solemya pervernicosa gill symbiont</name>
    <dbReference type="NCBI Taxonomy" id="642797"/>
    <lineage>
        <taxon>Bacteria</taxon>
        <taxon>Pseudomonadati</taxon>
        <taxon>Pseudomonadota</taxon>
        <taxon>Gammaproteobacteria</taxon>
        <taxon>sulfur-oxidizing symbionts</taxon>
    </lineage>
</organism>
<evidence type="ECO:0000313" key="7">
    <source>
        <dbReference type="Proteomes" id="UP000191110"/>
    </source>
</evidence>
<evidence type="ECO:0000256" key="4">
    <source>
        <dbReference type="ARBA" id="ARBA00022490"/>
    </source>
</evidence>
<dbReference type="Pfam" id="PF00582">
    <property type="entry name" value="Usp"/>
    <property type="match status" value="1"/>
</dbReference>
<evidence type="ECO:0000259" key="5">
    <source>
        <dbReference type="Pfam" id="PF00582"/>
    </source>
</evidence>
<comment type="subunit">
    <text evidence="3">Homodimer.</text>
</comment>
<name>A0A1T2L135_9GAMM</name>
<evidence type="ECO:0000256" key="3">
    <source>
        <dbReference type="ARBA" id="ARBA00011738"/>
    </source>
</evidence>
<dbReference type="EMBL" id="MPRL01000073">
    <property type="protein sequence ID" value="OOZ38799.1"/>
    <property type="molecule type" value="Genomic_DNA"/>
</dbReference>
<reference evidence="6 7" key="1">
    <citation type="submission" date="2016-11" db="EMBL/GenBank/DDBJ databases">
        <title>Mixed transmission modes and dynamic genome evolution in an obligate animal-bacterial symbiosis.</title>
        <authorList>
            <person name="Russell S.L."/>
            <person name="Corbett-Detig R.B."/>
            <person name="Cavanaugh C.M."/>
        </authorList>
    </citation>
    <scope>NUCLEOTIDE SEQUENCE [LARGE SCALE GENOMIC DNA]</scope>
    <source>
        <strain evidence="6">Sveles-Q1</strain>
    </source>
</reference>
<dbReference type="PANTHER" id="PTHR46268:SF23">
    <property type="entry name" value="UNIVERSAL STRESS PROTEIN A-RELATED"/>
    <property type="match status" value="1"/>
</dbReference>
<dbReference type="InterPro" id="IPR006015">
    <property type="entry name" value="Universal_stress_UspA"/>
</dbReference>
<dbReference type="InterPro" id="IPR006016">
    <property type="entry name" value="UspA"/>
</dbReference>
<dbReference type="OrthoDB" id="9792500at2"/>
<comment type="caution">
    <text evidence="6">The sequence shown here is derived from an EMBL/GenBank/DDBJ whole genome shotgun (WGS) entry which is preliminary data.</text>
</comment>
<evidence type="ECO:0000256" key="1">
    <source>
        <dbReference type="ARBA" id="ARBA00004496"/>
    </source>
</evidence>
<dbReference type="Gene3D" id="3.40.50.620">
    <property type="entry name" value="HUPs"/>
    <property type="match status" value="1"/>
</dbReference>
<dbReference type="RefSeq" id="WP_078484751.1">
    <property type="nucleotide sequence ID" value="NZ_MPRL01000073.1"/>
</dbReference>
<dbReference type="PRINTS" id="PR01438">
    <property type="entry name" value="UNVRSLSTRESS"/>
</dbReference>